<dbReference type="NCBIfam" id="NF001898">
    <property type="entry name" value="PRK00654.1-1"/>
    <property type="match status" value="1"/>
</dbReference>
<dbReference type="InterPro" id="IPR011835">
    <property type="entry name" value="GS/SS"/>
</dbReference>
<evidence type="ECO:0000256" key="1">
    <source>
        <dbReference type="ARBA" id="ARBA00001478"/>
    </source>
</evidence>
<evidence type="ECO:0000259" key="9">
    <source>
        <dbReference type="Pfam" id="PF08323"/>
    </source>
</evidence>
<evidence type="ECO:0000256" key="5">
    <source>
        <dbReference type="ARBA" id="ARBA00022679"/>
    </source>
</evidence>
<evidence type="ECO:0000256" key="6">
    <source>
        <dbReference type="ARBA" id="ARBA00023056"/>
    </source>
</evidence>
<dbReference type="EC" id="2.4.1.21" evidence="7"/>
<comment type="pathway">
    <text evidence="7">Glycan biosynthesis; glycogen biosynthesis.</text>
</comment>
<evidence type="ECO:0000313" key="11">
    <source>
        <dbReference type="Proteomes" id="UP000297714"/>
    </source>
</evidence>
<dbReference type="PANTHER" id="PTHR45825">
    <property type="entry name" value="GRANULE-BOUND STARCH SYNTHASE 1, CHLOROPLASTIC/AMYLOPLASTIC"/>
    <property type="match status" value="1"/>
</dbReference>
<dbReference type="PANTHER" id="PTHR45825:SF11">
    <property type="entry name" value="ALPHA AMYLASE DOMAIN-CONTAINING PROTEIN"/>
    <property type="match status" value="1"/>
</dbReference>
<dbReference type="Pfam" id="PF00534">
    <property type="entry name" value="Glycos_transf_1"/>
    <property type="match status" value="1"/>
</dbReference>
<dbReference type="InterPro" id="IPR013534">
    <property type="entry name" value="Starch_synth_cat_dom"/>
</dbReference>
<evidence type="ECO:0000259" key="8">
    <source>
        <dbReference type="Pfam" id="PF00534"/>
    </source>
</evidence>
<dbReference type="GO" id="GO:0009011">
    <property type="term" value="F:alpha-1,4-glucan glucosyltransferase (ADP-glucose donor) activity"/>
    <property type="evidence" value="ECO:0007669"/>
    <property type="project" value="UniProtKB-UniRule"/>
</dbReference>
<comment type="caution">
    <text evidence="10">The sequence shown here is derived from an EMBL/GenBank/DDBJ whole genome shotgun (WGS) entry which is preliminary data.</text>
</comment>
<keyword evidence="11" id="KW-1185">Reference proteome</keyword>
<accession>A0A4Z0Y7C2</accession>
<dbReference type="Pfam" id="PF08323">
    <property type="entry name" value="Glyco_transf_5"/>
    <property type="match status" value="1"/>
</dbReference>
<comment type="catalytic activity">
    <reaction evidence="1 7">
        <text>[(1-&gt;4)-alpha-D-glucosyl](n) + ADP-alpha-D-glucose = [(1-&gt;4)-alpha-D-glucosyl](n+1) + ADP + H(+)</text>
        <dbReference type="Rhea" id="RHEA:18189"/>
        <dbReference type="Rhea" id="RHEA-COMP:9584"/>
        <dbReference type="Rhea" id="RHEA-COMP:9587"/>
        <dbReference type="ChEBI" id="CHEBI:15378"/>
        <dbReference type="ChEBI" id="CHEBI:15444"/>
        <dbReference type="ChEBI" id="CHEBI:57498"/>
        <dbReference type="ChEBI" id="CHEBI:456216"/>
        <dbReference type="EC" id="2.4.1.21"/>
    </reaction>
</comment>
<dbReference type="GO" id="GO:0004373">
    <property type="term" value="F:alpha-1,4-glucan glucosyltransferase (UDP-glucose donor) activity"/>
    <property type="evidence" value="ECO:0007669"/>
    <property type="project" value="InterPro"/>
</dbReference>
<evidence type="ECO:0000256" key="2">
    <source>
        <dbReference type="ARBA" id="ARBA00002764"/>
    </source>
</evidence>
<dbReference type="Gene3D" id="3.40.50.2000">
    <property type="entry name" value="Glycogen Phosphorylase B"/>
    <property type="match status" value="2"/>
</dbReference>
<keyword evidence="6 7" id="KW-0320">Glycogen biosynthesis</keyword>
<dbReference type="Proteomes" id="UP000297714">
    <property type="component" value="Unassembled WGS sequence"/>
</dbReference>
<keyword evidence="4 7" id="KW-0328">Glycosyltransferase</keyword>
<dbReference type="InterPro" id="IPR001296">
    <property type="entry name" value="Glyco_trans_1"/>
</dbReference>
<proteinExistence type="inferred from homology"/>
<comment type="caution">
    <text evidence="7">Lacks conserved residue(s) required for the propagation of feature annotation.</text>
</comment>
<feature type="domain" description="Starch synthase catalytic" evidence="9">
    <location>
        <begin position="2"/>
        <end position="235"/>
    </location>
</feature>
<feature type="domain" description="Glycosyl transferase family 1" evidence="8">
    <location>
        <begin position="285"/>
        <end position="437"/>
    </location>
</feature>
<evidence type="ECO:0000256" key="3">
    <source>
        <dbReference type="ARBA" id="ARBA00010281"/>
    </source>
</evidence>
<dbReference type="SUPFAM" id="SSF53756">
    <property type="entry name" value="UDP-Glycosyltransferase/glycogen phosphorylase"/>
    <property type="match status" value="1"/>
</dbReference>
<dbReference type="EMBL" id="SRMQ01000010">
    <property type="protein sequence ID" value="TGJ75838.1"/>
    <property type="molecule type" value="Genomic_DNA"/>
</dbReference>
<protein>
    <recommendedName>
        <fullName evidence="7">Glycogen synthase</fullName>
        <ecNumber evidence="7">2.4.1.21</ecNumber>
    </recommendedName>
    <alternativeName>
        <fullName evidence="7">Starch [bacterial glycogen] synthase</fullName>
    </alternativeName>
</protein>
<comment type="function">
    <text evidence="2 7">Synthesizes alpha-1,4-glucan chains using ADP-glucose.</text>
</comment>
<dbReference type="AlphaFoldDB" id="A0A4Z0Y7C2"/>
<dbReference type="OrthoDB" id="9808590at2"/>
<sequence>MKVLYCTSEARPFAATGGLAEVAGSLPQALRLRLIGCRVVMPLYEDIPQELRDNMKFITSLSVPVSWRRQYCGVFEAKAGGVIYYLIDNQYYFKRHGLYGHYDDAERFAFLSRAALEMLPYIDFRPDILHSNDWQTALVPIYFSIFYANNDWYKGIKTVQTIHNIQYQGKYGKELVEDVLGIPQSAISILEYDGCINLLKGAIECANRVTTVSPTYATEILDPWFSHDLDSILRERTWKLSGILNGIDTVDYDPANDPDLYAPFTPEDRSGKAVNKKELQKRLNLREEPETPLIGMVTRMVPHKGLDLVKEALDRLMTENNVQFVILGSGDWEYENFFKEMQNKYPGRLCACFGFVPELSRKIYAAADIFLMPSKSEPCGLAQMIALRYGAIPVVRETGGLKDSIQDSGDGQGNGFTFRSYDSGDMLYALRRALEGYQNRGGWDILVERAMKCDFSWGRSANEYIRLYRELIKENA</sequence>
<keyword evidence="5 7" id="KW-0808">Transferase</keyword>
<gene>
    <name evidence="7 10" type="primary">glgA</name>
    <name evidence="10" type="ORF">CAGA_20450</name>
</gene>
<dbReference type="HAMAP" id="MF_00484">
    <property type="entry name" value="Glycogen_synth"/>
    <property type="match status" value="1"/>
</dbReference>
<evidence type="ECO:0000313" key="10">
    <source>
        <dbReference type="EMBL" id="TGJ75838.1"/>
    </source>
</evidence>
<dbReference type="CDD" id="cd03791">
    <property type="entry name" value="GT5_Glycogen_synthase_DULL1-like"/>
    <property type="match status" value="1"/>
</dbReference>
<dbReference type="GO" id="GO:0005978">
    <property type="term" value="P:glycogen biosynthetic process"/>
    <property type="evidence" value="ECO:0007669"/>
    <property type="project" value="UniProtKB-UniRule"/>
</dbReference>
<dbReference type="UniPathway" id="UPA00164"/>
<evidence type="ECO:0000256" key="7">
    <source>
        <dbReference type="HAMAP-Rule" id="MF_00484"/>
    </source>
</evidence>
<organism evidence="10 11">
    <name type="scientific">Caproiciproducens galactitolivorans</name>
    <dbReference type="NCBI Taxonomy" id="642589"/>
    <lineage>
        <taxon>Bacteria</taxon>
        <taxon>Bacillati</taxon>
        <taxon>Bacillota</taxon>
        <taxon>Clostridia</taxon>
        <taxon>Eubacteriales</taxon>
        <taxon>Acutalibacteraceae</taxon>
        <taxon>Caproiciproducens</taxon>
    </lineage>
</organism>
<comment type="similarity">
    <text evidence="3 7">Belongs to the glycosyltransferase 1 family. Bacterial/plant glycogen synthase subfamily.</text>
</comment>
<reference evidence="10 11" key="1">
    <citation type="submission" date="2019-04" db="EMBL/GenBank/DDBJ databases">
        <authorList>
            <person name="Poehlein A."/>
            <person name="Bengelsdorf F.R."/>
            <person name="Duerre P."/>
            <person name="Daniel R."/>
        </authorList>
    </citation>
    <scope>NUCLEOTIDE SEQUENCE [LARGE SCALE GENOMIC DNA]</scope>
    <source>
        <strain evidence="10 11">BS-1</strain>
    </source>
</reference>
<dbReference type="RefSeq" id="WP_135660446.1">
    <property type="nucleotide sequence ID" value="NZ_JAJUFJ010000009.1"/>
</dbReference>
<dbReference type="NCBIfam" id="TIGR02095">
    <property type="entry name" value="glgA"/>
    <property type="match status" value="1"/>
</dbReference>
<evidence type="ECO:0000256" key="4">
    <source>
        <dbReference type="ARBA" id="ARBA00022676"/>
    </source>
</evidence>
<name>A0A4Z0Y7C2_9FIRM</name>